<dbReference type="KEGG" id="medw:NCTC10132_00802"/>
<gene>
    <name evidence="1" type="ORF">NCTC10132_00802</name>
</gene>
<evidence type="ECO:0000313" key="2">
    <source>
        <dbReference type="Proteomes" id="UP000257559"/>
    </source>
</evidence>
<feature type="non-terminal residue" evidence="1">
    <location>
        <position position="30"/>
    </location>
</feature>
<dbReference type="EMBL" id="LS991951">
    <property type="protein sequence ID" value="SYV97437.1"/>
    <property type="molecule type" value="Genomic_DNA"/>
</dbReference>
<dbReference type="Proteomes" id="UP000257559">
    <property type="component" value="Chromosome"/>
</dbReference>
<accession>A0A3B0PNQ8</accession>
<proteinExistence type="predicted"/>
<sequence length="30" mass="3336">MRMPNAKMDISYALGKISVPSIREVATLGW</sequence>
<evidence type="ECO:0000313" key="1">
    <source>
        <dbReference type="EMBL" id="SYV97437.1"/>
    </source>
</evidence>
<name>A0A3B0PNQ8_9BACT</name>
<protein>
    <submittedName>
        <fullName evidence="1">Uncharacterized protein</fullName>
    </submittedName>
</protein>
<reference evidence="2" key="1">
    <citation type="submission" date="2018-06" db="EMBL/GenBank/DDBJ databases">
        <authorList>
            <consortium name="Pathogen Informatics"/>
        </authorList>
    </citation>
    <scope>NUCLEOTIDE SEQUENCE [LARGE SCALE GENOMIC DNA]</scope>
    <source>
        <strain evidence="2">NCTC10132</strain>
    </source>
</reference>
<organism evidence="1 2">
    <name type="scientific">Mycoplasmopsis edwardii</name>
    <dbReference type="NCBI Taxonomy" id="53558"/>
    <lineage>
        <taxon>Bacteria</taxon>
        <taxon>Bacillati</taxon>
        <taxon>Mycoplasmatota</taxon>
        <taxon>Mycoplasmoidales</taxon>
        <taxon>Metamycoplasmataceae</taxon>
        <taxon>Mycoplasmopsis</taxon>
    </lineage>
</organism>
<keyword evidence="2" id="KW-1185">Reference proteome</keyword>
<dbReference type="AlphaFoldDB" id="A0A3B0PNQ8"/>